<evidence type="ECO:0000313" key="1">
    <source>
        <dbReference type="EMBL" id="MCZ8371705.1"/>
    </source>
</evidence>
<sequence>MKKIFITLLFSILFAGCTTESPHHSKEYPVIIQGKLCNTFFSEKSRTVSSEQSLPELSTISFFSSGGLYVDGSILTYSGTNWQGELPKKWEEEEIPAHILAYHPPVLSDNQSIYNEKEELQDILIAQQTIPYGQPIQLSFNHLFSQISFSVSPELNQTLEKIEFTPSASISHINPETSEITYDNQIKHTIFFEQKEDGIYSFIIPPYDNLSIDITLVTLKGRIQTTLPSHSFSSGYSYNCLIKTTEGNIGIYTSEDFIAFTQLINGNEYKGRSLEEFGTTQNGVTTYYLQNDLTFSEAQCAELLDIGWIKTGGHELGFKDIFDGQNHTLSNIILSTFTYRLRTGLFGFIDETGVVKNLHLSQISYSSLKNKCSMTGLLCGENRGLIDGCRVTNSLFNTTKSTTSGGIAGINKGFIINCSVEQTEFSFEDGSYGGISNINMKGILNCFTEQCSYKEAANGAGICNEQRDGGYIENCFTHNNNYPKAYGALIYKGNGGRISKSYHPNTVKAIGSGQIENENIFSYNPTTYITTDNSQSLLDLLNQWIDNEGISKYPSLSFYHWKQGDNSLIIHIRP</sequence>
<dbReference type="Pfam" id="PF13149">
    <property type="entry name" value="Mfa_like_1"/>
    <property type="match status" value="1"/>
</dbReference>
<name>A0ABT4PF94_9BACT</name>
<gene>
    <name evidence="1" type="ORF">O6P32_03170</name>
</gene>
<dbReference type="PROSITE" id="PS51257">
    <property type="entry name" value="PROKAR_LIPOPROTEIN"/>
    <property type="match status" value="1"/>
</dbReference>
<comment type="caution">
    <text evidence="1">The sequence shown here is derived from an EMBL/GenBank/DDBJ whole genome shotgun (WGS) entry which is preliminary data.</text>
</comment>
<dbReference type="RefSeq" id="WP_269876768.1">
    <property type="nucleotide sequence ID" value="NZ_JAPZVM010000002.1"/>
</dbReference>
<reference evidence="1" key="1">
    <citation type="submission" date="2022-12" db="EMBL/GenBank/DDBJ databases">
        <title>Phocaeicola acetigenes sp. nov., isolated feces from a healthy human.</title>
        <authorList>
            <person name="Do H."/>
            <person name="Ha Y.B."/>
            <person name="Kim J.-S."/>
            <person name="Suh M.K."/>
            <person name="Kim H.S."/>
            <person name="Lee J.-S."/>
        </authorList>
    </citation>
    <scope>NUCLEOTIDE SEQUENCE</scope>
    <source>
        <strain evidence="1">KGMB11183</strain>
    </source>
</reference>
<organism evidence="1 2">
    <name type="scientific">Phocaeicola acetigenes</name>
    <dbReference type="NCBI Taxonomy" id="3016083"/>
    <lineage>
        <taxon>Bacteria</taxon>
        <taxon>Pseudomonadati</taxon>
        <taxon>Bacteroidota</taxon>
        <taxon>Bacteroidia</taxon>
        <taxon>Bacteroidales</taxon>
        <taxon>Bacteroidaceae</taxon>
        <taxon>Phocaeicola</taxon>
    </lineage>
</organism>
<proteinExistence type="predicted"/>
<dbReference type="InterPro" id="IPR025049">
    <property type="entry name" value="Mfa-like_1"/>
</dbReference>
<accession>A0ABT4PF94</accession>
<keyword evidence="2" id="KW-1185">Reference proteome</keyword>
<protein>
    <submittedName>
        <fullName evidence="1">Fimbrillin family protein</fullName>
    </submittedName>
</protein>
<evidence type="ECO:0000313" key="2">
    <source>
        <dbReference type="Proteomes" id="UP001141933"/>
    </source>
</evidence>
<dbReference type="Proteomes" id="UP001141933">
    <property type="component" value="Unassembled WGS sequence"/>
</dbReference>
<dbReference type="EMBL" id="JAPZVM010000002">
    <property type="protein sequence ID" value="MCZ8371705.1"/>
    <property type="molecule type" value="Genomic_DNA"/>
</dbReference>